<dbReference type="GO" id="GO:0000976">
    <property type="term" value="F:transcription cis-regulatory region binding"/>
    <property type="evidence" value="ECO:0007669"/>
    <property type="project" value="TreeGrafter"/>
</dbReference>
<keyword evidence="5" id="KW-0804">Transcription</keyword>
<evidence type="ECO:0000313" key="8">
    <source>
        <dbReference type="EMBL" id="RCI69625.1"/>
    </source>
</evidence>
<dbReference type="FunFam" id="1.10.10.10:FF:000005">
    <property type="entry name" value="Two-component system response regulator"/>
    <property type="match status" value="1"/>
</dbReference>
<sequence length="115" mass="13472">VRTLLRRGSQQLQETTLQLADLELDLLRRRVQRQGKRIDLTAKEFALLELLLRRSGEVLPKSLIASQVWDMNFDSDTNVIEVAIRRLRAKVDDDYPQRLIHTVRGMGYVLEERDE</sequence>
<evidence type="ECO:0000256" key="1">
    <source>
        <dbReference type="ARBA" id="ARBA00022553"/>
    </source>
</evidence>
<dbReference type="InterPro" id="IPR039420">
    <property type="entry name" value="WalR-like"/>
</dbReference>
<evidence type="ECO:0000256" key="6">
    <source>
        <dbReference type="PROSITE-ProRule" id="PRU01091"/>
    </source>
</evidence>
<dbReference type="InterPro" id="IPR001867">
    <property type="entry name" value="OmpR/PhoB-type_DNA-bd"/>
</dbReference>
<dbReference type="CDD" id="cd00383">
    <property type="entry name" value="trans_reg_C"/>
    <property type="match status" value="1"/>
</dbReference>
<dbReference type="PANTHER" id="PTHR48111">
    <property type="entry name" value="REGULATOR OF RPOS"/>
    <property type="match status" value="1"/>
</dbReference>
<evidence type="ECO:0000256" key="2">
    <source>
        <dbReference type="ARBA" id="ARBA00023012"/>
    </source>
</evidence>
<dbReference type="GO" id="GO:0000156">
    <property type="term" value="F:phosphorelay response regulator activity"/>
    <property type="evidence" value="ECO:0007669"/>
    <property type="project" value="TreeGrafter"/>
</dbReference>
<evidence type="ECO:0000259" key="7">
    <source>
        <dbReference type="PROSITE" id="PS51755"/>
    </source>
</evidence>
<dbReference type="SMART" id="SM00862">
    <property type="entry name" value="Trans_reg_C"/>
    <property type="match status" value="1"/>
</dbReference>
<feature type="domain" description="OmpR/PhoB-type" evidence="7">
    <location>
        <begin position="14"/>
        <end position="112"/>
    </location>
</feature>
<dbReference type="SUPFAM" id="SSF46894">
    <property type="entry name" value="C-terminal effector domain of the bipartite response regulators"/>
    <property type="match status" value="1"/>
</dbReference>
<keyword evidence="3" id="KW-0805">Transcription regulation</keyword>
<name>A0A367LWQ3_PSEAI</name>
<protein>
    <submittedName>
        <fullName evidence="8">DNA-binding response regulator</fullName>
    </submittedName>
</protein>
<evidence type="ECO:0000256" key="4">
    <source>
        <dbReference type="ARBA" id="ARBA00023125"/>
    </source>
</evidence>
<dbReference type="GO" id="GO:0005829">
    <property type="term" value="C:cytosol"/>
    <property type="evidence" value="ECO:0007669"/>
    <property type="project" value="TreeGrafter"/>
</dbReference>
<reference evidence="8 9" key="1">
    <citation type="submission" date="2018-07" db="EMBL/GenBank/DDBJ databases">
        <title>Mechanisms of high-level aminoglycoside resistance among Gram-negative pathogens in Brazil.</title>
        <authorList>
            <person name="Ballaben A.S."/>
            <person name="Darini A.L.C."/>
            <person name="Doi Y."/>
        </authorList>
    </citation>
    <scope>NUCLEOTIDE SEQUENCE [LARGE SCALE GENOMIC DNA]</scope>
    <source>
        <strain evidence="8 9">B2-305</strain>
    </source>
</reference>
<dbReference type="Pfam" id="PF00486">
    <property type="entry name" value="Trans_reg_C"/>
    <property type="match status" value="1"/>
</dbReference>
<evidence type="ECO:0000256" key="3">
    <source>
        <dbReference type="ARBA" id="ARBA00023015"/>
    </source>
</evidence>
<keyword evidence="1" id="KW-0597">Phosphoprotein</keyword>
<keyword evidence="4 6" id="KW-0238">DNA-binding</keyword>
<evidence type="ECO:0000256" key="5">
    <source>
        <dbReference type="ARBA" id="ARBA00023163"/>
    </source>
</evidence>
<accession>A0A367LWQ3</accession>
<dbReference type="InterPro" id="IPR016032">
    <property type="entry name" value="Sig_transdc_resp-reg_C-effctor"/>
</dbReference>
<dbReference type="InterPro" id="IPR036388">
    <property type="entry name" value="WH-like_DNA-bd_sf"/>
</dbReference>
<dbReference type="AlphaFoldDB" id="A0A367LWQ3"/>
<keyword evidence="2" id="KW-0902">Two-component regulatory system</keyword>
<gene>
    <name evidence="8" type="ORF">DT376_38945</name>
</gene>
<dbReference type="PANTHER" id="PTHR48111:SF41">
    <property type="entry name" value="TRANSCRIPTIONAL REGULATORY PROTEIN CUSR-RELATED"/>
    <property type="match status" value="1"/>
</dbReference>
<dbReference type="EMBL" id="QORE01002880">
    <property type="protein sequence ID" value="RCI69625.1"/>
    <property type="molecule type" value="Genomic_DNA"/>
</dbReference>
<dbReference type="PROSITE" id="PS51755">
    <property type="entry name" value="OMPR_PHOB"/>
    <property type="match status" value="1"/>
</dbReference>
<dbReference type="GO" id="GO:0006355">
    <property type="term" value="P:regulation of DNA-templated transcription"/>
    <property type="evidence" value="ECO:0007669"/>
    <property type="project" value="InterPro"/>
</dbReference>
<proteinExistence type="predicted"/>
<organism evidence="8 9">
    <name type="scientific">Pseudomonas aeruginosa</name>
    <dbReference type="NCBI Taxonomy" id="287"/>
    <lineage>
        <taxon>Bacteria</taxon>
        <taxon>Pseudomonadati</taxon>
        <taxon>Pseudomonadota</taxon>
        <taxon>Gammaproteobacteria</taxon>
        <taxon>Pseudomonadales</taxon>
        <taxon>Pseudomonadaceae</taxon>
        <taxon>Pseudomonas</taxon>
    </lineage>
</organism>
<feature type="DNA-binding region" description="OmpR/PhoB-type" evidence="6">
    <location>
        <begin position="14"/>
        <end position="112"/>
    </location>
</feature>
<comment type="caution">
    <text evidence="8">The sequence shown here is derived from an EMBL/GenBank/DDBJ whole genome shotgun (WGS) entry which is preliminary data.</text>
</comment>
<feature type="non-terminal residue" evidence="8">
    <location>
        <position position="1"/>
    </location>
</feature>
<dbReference type="Gene3D" id="1.10.10.10">
    <property type="entry name" value="Winged helix-like DNA-binding domain superfamily/Winged helix DNA-binding domain"/>
    <property type="match status" value="1"/>
</dbReference>
<evidence type="ECO:0000313" key="9">
    <source>
        <dbReference type="Proteomes" id="UP000253594"/>
    </source>
</evidence>
<dbReference type="GO" id="GO:0032993">
    <property type="term" value="C:protein-DNA complex"/>
    <property type="evidence" value="ECO:0007669"/>
    <property type="project" value="TreeGrafter"/>
</dbReference>
<dbReference type="Proteomes" id="UP000253594">
    <property type="component" value="Unassembled WGS sequence"/>
</dbReference>